<dbReference type="Proteomes" id="UP000054925">
    <property type="component" value="Unassembled WGS sequence"/>
</dbReference>
<sequence length="40" mass="4632">MTKEMADEGMKGMQQFISDPTKLDSILAQLEATRQRIYKK</sequence>
<gene>
    <name evidence="1" type="ORF">AWB67_07594</name>
</gene>
<name>A0A158L4V9_9BURK</name>
<proteinExistence type="predicted"/>
<keyword evidence="2" id="KW-1185">Reference proteome</keyword>
<reference evidence="1" key="1">
    <citation type="submission" date="2016-01" db="EMBL/GenBank/DDBJ databases">
        <authorList>
            <person name="Peeters C."/>
        </authorList>
    </citation>
    <scope>NUCLEOTIDE SEQUENCE [LARGE SCALE GENOMIC DNA]</scope>
    <source>
        <strain evidence="1">LMG 22937</strain>
    </source>
</reference>
<evidence type="ECO:0000313" key="2">
    <source>
        <dbReference type="Proteomes" id="UP000054925"/>
    </source>
</evidence>
<organism evidence="1 2">
    <name type="scientific">Caballeronia terrestris</name>
    <dbReference type="NCBI Taxonomy" id="1226301"/>
    <lineage>
        <taxon>Bacteria</taxon>
        <taxon>Pseudomonadati</taxon>
        <taxon>Pseudomonadota</taxon>
        <taxon>Betaproteobacteria</taxon>
        <taxon>Burkholderiales</taxon>
        <taxon>Burkholderiaceae</taxon>
        <taxon>Caballeronia</taxon>
    </lineage>
</organism>
<dbReference type="AlphaFoldDB" id="A0A158L4V9"/>
<evidence type="ECO:0000313" key="1">
    <source>
        <dbReference type="EMBL" id="SAL88427.1"/>
    </source>
</evidence>
<protein>
    <submittedName>
        <fullName evidence="1">Extracellular solute-binding protein</fullName>
    </submittedName>
</protein>
<dbReference type="EMBL" id="FCOL02000478">
    <property type="protein sequence ID" value="SAL88427.1"/>
    <property type="molecule type" value="Genomic_DNA"/>
</dbReference>
<comment type="caution">
    <text evidence="1">The sequence shown here is derived from an EMBL/GenBank/DDBJ whole genome shotgun (WGS) entry which is preliminary data.</text>
</comment>
<accession>A0A158L4V9</accession>